<dbReference type="SMART" id="SM00066">
    <property type="entry name" value="GAL4"/>
    <property type="match status" value="1"/>
</dbReference>
<proteinExistence type="predicted"/>
<dbReference type="Proteomes" id="UP001642482">
    <property type="component" value="Unassembled WGS sequence"/>
</dbReference>
<feature type="compositionally biased region" description="Low complexity" evidence="2">
    <location>
        <begin position="252"/>
        <end position="268"/>
    </location>
</feature>
<dbReference type="SUPFAM" id="SSF57701">
    <property type="entry name" value="Zn2/Cys6 DNA-binding domain"/>
    <property type="match status" value="1"/>
</dbReference>
<dbReference type="InterPro" id="IPR036864">
    <property type="entry name" value="Zn2-C6_fun-type_DNA-bd_sf"/>
</dbReference>
<keyword evidence="1" id="KW-0539">Nucleus</keyword>
<reference evidence="4 5" key="1">
    <citation type="submission" date="2024-01" db="EMBL/GenBank/DDBJ databases">
        <authorList>
            <person name="Allen C."/>
            <person name="Tagirdzhanova G."/>
        </authorList>
    </citation>
    <scope>NUCLEOTIDE SEQUENCE [LARGE SCALE GENOMIC DNA]</scope>
</reference>
<organism evidence="4 5">
    <name type="scientific">Sporothrix eucalyptigena</name>
    <dbReference type="NCBI Taxonomy" id="1812306"/>
    <lineage>
        <taxon>Eukaryota</taxon>
        <taxon>Fungi</taxon>
        <taxon>Dikarya</taxon>
        <taxon>Ascomycota</taxon>
        <taxon>Pezizomycotina</taxon>
        <taxon>Sordariomycetes</taxon>
        <taxon>Sordariomycetidae</taxon>
        <taxon>Ophiostomatales</taxon>
        <taxon>Ophiostomataceae</taxon>
        <taxon>Sporothrix</taxon>
    </lineage>
</organism>
<keyword evidence="5" id="KW-1185">Reference proteome</keyword>
<evidence type="ECO:0000256" key="1">
    <source>
        <dbReference type="ARBA" id="ARBA00023242"/>
    </source>
</evidence>
<dbReference type="Pfam" id="PF00172">
    <property type="entry name" value="Zn_clus"/>
    <property type="match status" value="1"/>
</dbReference>
<protein>
    <recommendedName>
        <fullName evidence="3">Zn(2)-C6 fungal-type domain-containing protein</fullName>
    </recommendedName>
</protein>
<feature type="compositionally biased region" description="Low complexity" evidence="2">
    <location>
        <begin position="275"/>
        <end position="312"/>
    </location>
</feature>
<name>A0ABP0CPP2_9PEZI</name>
<evidence type="ECO:0000259" key="3">
    <source>
        <dbReference type="PROSITE" id="PS50048"/>
    </source>
</evidence>
<evidence type="ECO:0000313" key="4">
    <source>
        <dbReference type="EMBL" id="CAK7234094.1"/>
    </source>
</evidence>
<feature type="region of interest" description="Disordered" evidence="2">
    <location>
        <begin position="142"/>
        <end position="168"/>
    </location>
</feature>
<dbReference type="EMBL" id="CAWUHD010000130">
    <property type="protein sequence ID" value="CAK7234094.1"/>
    <property type="molecule type" value="Genomic_DNA"/>
</dbReference>
<dbReference type="PANTHER" id="PTHR47783">
    <property type="entry name" value="ZN(II)2CYS6 TRANSCRIPTION FACTOR (EUROFUNG)-RELATED"/>
    <property type="match status" value="1"/>
</dbReference>
<sequence length="588" mass="62179">MVSQTYGHHGDKRHYRAFSPYVGSSGYTEARVYIPPPPNTRTLMSEHQAERTEAPTRKRIAVACGRCRQRKIRCSGDLGQNIPCSNCKNAGVTQCLFLRVSSRETAIKGDISISNLSNLGSLGSLRNEFNYNPAISRALATRSSVPPPSYGSSTNTSPTSTTSPGASSHDFEYRSPLYPYKSYLSNMTPWSAGYGGDCVDYTIPTCSPYSVVNVTDSASPSGVTTSSGGVPTSQLMAYQPWDSRGKQNAVDTETTSPTMPSSSTLLPSSMPPPVTSTLPQSVQTTTTKSSGPTTPGTVPGPATSVTSANTVSTSTTNLVYRLASTTDSSDYRHAPSSIEGDLPRNSIEGIDRPPAEPLSGLPRYKASELIARSAAPSPAPIPHTIPHSVSHPIPHSVPSPLPHNTPHSVSHIMPSPSPYTGHINTASSDRVTVLGYPGSARSSPVDHSVYGTSHSTTIPDGGLFSEQDRSVGTQGASGGPSSSVSCLDSYTYEPSPKTVAVPSAVGMVRQKSKKTIALTSSTENLTKTTSTPATRVYSPAEGHVPPLMSRSSSPALYMAPYHDARSESVYVGSHSLNLQQIQHTSSRV</sequence>
<dbReference type="Gene3D" id="4.10.240.10">
    <property type="entry name" value="Zn(2)-C6 fungal-type DNA-binding domain"/>
    <property type="match status" value="1"/>
</dbReference>
<dbReference type="PROSITE" id="PS50048">
    <property type="entry name" value="ZN2_CY6_FUNGAL_2"/>
    <property type="match status" value="1"/>
</dbReference>
<feature type="compositionally biased region" description="Polar residues" evidence="2">
    <location>
        <begin position="523"/>
        <end position="533"/>
    </location>
</feature>
<feature type="region of interest" description="Disordered" evidence="2">
    <location>
        <begin position="326"/>
        <end position="360"/>
    </location>
</feature>
<dbReference type="PROSITE" id="PS00463">
    <property type="entry name" value="ZN2_CY6_FUNGAL_1"/>
    <property type="match status" value="1"/>
</dbReference>
<evidence type="ECO:0000256" key="2">
    <source>
        <dbReference type="SAM" id="MobiDB-lite"/>
    </source>
</evidence>
<feature type="compositionally biased region" description="Polar residues" evidence="2">
    <location>
        <begin position="470"/>
        <end position="484"/>
    </location>
</feature>
<feature type="region of interest" description="Disordered" evidence="2">
    <location>
        <begin position="456"/>
        <end position="484"/>
    </location>
</feature>
<dbReference type="InterPro" id="IPR001138">
    <property type="entry name" value="Zn2Cys6_DnaBD"/>
</dbReference>
<dbReference type="CDD" id="cd00067">
    <property type="entry name" value="GAL4"/>
    <property type="match status" value="1"/>
</dbReference>
<dbReference type="PANTHER" id="PTHR47783:SF1">
    <property type="entry name" value="ZN(II)2CYS6 TRANSCRIPTION FACTOR (EUROFUNG)"/>
    <property type="match status" value="1"/>
</dbReference>
<feature type="region of interest" description="Disordered" evidence="2">
    <location>
        <begin position="240"/>
        <end position="312"/>
    </location>
</feature>
<evidence type="ECO:0000313" key="5">
    <source>
        <dbReference type="Proteomes" id="UP001642482"/>
    </source>
</evidence>
<gene>
    <name evidence="4" type="ORF">SEUCBS140593_008822</name>
</gene>
<comment type="caution">
    <text evidence="4">The sequence shown here is derived from an EMBL/GenBank/DDBJ whole genome shotgun (WGS) entry which is preliminary data.</text>
</comment>
<accession>A0ABP0CPP2</accession>
<feature type="compositionally biased region" description="Low complexity" evidence="2">
    <location>
        <begin position="150"/>
        <end position="168"/>
    </location>
</feature>
<feature type="domain" description="Zn(2)-C6 fungal-type" evidence="3">
    <location>
        <begin position="63"/>
        <end position="97"/>
    </location>
</feature>
<feature type="region of interest" description="Disordered" evidence="2">
    <location>
        <begin position="523"/>
        <end position="545"/>
    </location>
</feature>